<evidence type="ECO:0000256" key="2">
    <source>
        <dbReference type="ARBA" id="ARBA00013262"/>
    </source>
</evidence>
<dbReference type="Pfam" id="PF13469">
    <property type="entry name" value="Sulfotransfer_3"/>
    <property type="match status" value="1"/>
</dbReference>
<dbReference type="AlphaFoldDB" id="A0A061S117"/>
<name>A0A061S117_9CHLO</name>
<protein>
    <recommendedName>
        <fullName evidence="2">protein-tyrosine sulfotransferase</fullName>
        <ecNumber evidence="2">2.8.2.20</ecNumber>
    </recommendedName>
</protein>
<dbReference type="GO" id="GO:0008476">
    <property type="term" value="F:protein-tyrosine sulfotransferase activity"/>
    <property type="evidence" value="ECO:0007669"/>
    <property type="project" value="UniProtKB-EC"/>
</dbReference>
<feature type="signal peptide" evidence="5">
    <location>
        <begin position="1"/>
        <end position="18"/>
    </location>
</feature>
<dbReference type="SUPFAM" id="SSF52540">
    <property type="entry name" value="P-loop containing nucleoside triphosphate hydrolases"/>
    <property type="match status" value="1"/>
</dbReference>
<keyword evidence="5" id="KW-0732">Signal</keyword>
<comment type="similarity">
    <text evidence="1">Belongs to the protein sulfotransferase family.</text>
</comment>
<dbReference type="EC" id="2.8.2.20" evidence="2"/>
<dbReference type="PANTHER" id="PTHR12788:SF10">
    <property type="entry name" value="PROTEIN-TYROSINE SULFOTRANSFERASE"/>
    <property type="match status" value="1"/>
</dbReference>
<dbReference type="PANTHER" id="PTHR12788">
    <property type="entry name" value="PROTEIN-TYROSINE SULFOTRANSFERASE 2"/>
    <property type="match status" value="1"/>
</dbReference>
<evidence type="ECO:0000313" key="6">
    <source>
        <dbReference type="EMBL" id="JAC78852.1"/>
    </source>
</evidence>
<reference evidence="6" key="1">
    <citation type="submission" date="2014-05" db="EMBL/GenBank/DDBJ databases">
        <title>The transcriptome of the halophilic microalga Tetraselmis sp. GSL018 isolated from the Great Salt Lake, Utah.</title>
        <authorList>
            <person name="Jinkerson R.E."/>
            <person name="D'Adamo S."/>
            <person name="Posewitz M.C."/>
        </authorList>
    </citation>
    <scope>NUCLEOTIDE SEQUENCE</scope>
    <source>
        <strain evidence="6">GSL018</strain>
    </source>
</reference>
<dbReference type="EMBL" id="GBEZ01006554">
    <property type="protein sequence ID" value="JAC78852.1"/>
    <property type="molecule type" value="Transcribed_RNA"/>
</dbReference>
<dbReference type="Gene3D" id="3.40.50.300">
    <property type="entry name" value="P-loop containing nucleotide triphosphate hydrolases"/>
    <property type="match status" value="1"/>
</dbReference>
<organism evidence="6">
    <name type="scientific">Tetraselmis sp. GSL018</name>
    <dbReference type="NCBI Taxonomy" id="582737"/>
    <lineage>
        <taxon>Eukaryota</taxon>
        <taxon>Viridiplantae</taxon>
        <taxon>Chlorophyta</taxon>
        <taxon>core chlorophytes</taxon>
        <taxon>Chlorodendrophyceae</taxon>
        <taxon>Chlorodendrales</taxon>
        <taxon>Chlorodendraceae</taxon>
        <taxon>Tetraselmis</taxon>
    </lineage>
</organism>
<dbReference type="GO" id="GO:0005794">
    <property type="term" value="C:Golgi apparatus"/>
    <property type="evidence" value="ECO:0007669"/>
    <property type="project" value="TreeGrafter"/>
</dbReference>
<evidence type="ECO:0000256" key="5">
    <source>
        <dbReference type="SAM" id="SignalP"/>
    </source>
</evidence>
<evidence type="ECO:0000256" key="4">
    <source>
        <dbReference type="ARBA" id="ARBA00048460"/>
    </source>
</evidence>
<evidence type="ECO:0000256" key="1">
    <source>
        <dbReference type="ARBA" id="ARBA00009988"/>
    </source>
</evidence>
<proteinExistence type="inferred from homology"/>
<gene>
    <name evidence="6" type="ORF">TSPGSL018_14152</name>
</gene>
<sequence>MGLSWLVIHGLQLCFVISISLHPYETESNAPLALVVGVGHSGTTLLCALLDNQQSLCCFQETSFLARPDPVQASVQLGQACAAEGKLSWVEKTPIHIRYLNEAARLFPQVRIIFLSRDPLDVIFSLRERIFLDNKSQHSRNRIQGDRAISLEEAISRWLNDTLSFLTFQHEKTYRVKYENLVRRPDTIVAQVLKWLNIPISSANLTTARNFHGLKRHEGRRELQIKGSITNRSIGEYASRATIDELCYVVSKVKEMSSLIGYELTNFQFCQYLPQRFLPRNYLTLLWSLPQNPLRLSPAQPMLFHHGFAVIEAPSFLHNFRNKYLLYFASRGKPSLSLAIANGVEGPWTFQSEVLFSLLNSGVRQIYVPDIHIGVRESVLYLYCYIETRFSTKMYIASSRDAVNFKFLPLRPLSSTRLRIFNVGGDEQYAFEFGSGKLLYSPSLETPFKPTKLRLPDKVQQVFVERYETLLRLFYTEAADNSTTVKLRCIFWNTSYPQGSRISRQTTLLQLNYAQKICACTPKSRKRYTIDEIHNPYVINSLNRTFLFFSCCSSSAIAVLELYNIGTCPPVQ</sequence>
<dbReference type="InterPro" id="IPR027417">
    <property type="entry name" value="P-loop_NTPase"/>
</dbReference>
<dbReference type="InterPro" id="IPR026634">
    <property type="entry name" value="TPST-like"/>
</dbReference>
<evidence type="ECO:0000256" key="3">
    <source>
        <dbReference type="ARBA" id="ARBA00022679"/>
    </source>
</evidence>
<feature type="chain" id="PRO_5030002222" description="protein-tyrosine sulfotransferase" evidence="5">
    <location>
        <begin position="19"/>
        <end position="572"/>
    </location>
</feature>
<keyword evidence="3" id="KW-0808">Transferase</keyword>
<accession>A0A061S117</accession>
<comment type="catalytic activity">
    <reaction evidence="4">
        <text>L-tyrosyl-[protein] + 3'-phosphoadenylyl sulfate = O-sulfo-L-tyrosine-[protein] + adenosine 3',5'-bisphosphate + H(+)</text>
        <dbReference type="Rhea" id="RHEA:16801"/>
        <dbReference type="Rhea" id="RHEA-COMP:10136"/>
        <dbReference type="Rhea" id="RHEA-COMP:11688"/>
        <dbReference type="ChEBI" id="CHEBI:15378"/>
        <dbReference type="ChEBI" id="CHEBI:46858"/>
        <dbReference type="ChEBI" id="CHEBI:58339"/>
        <dbReference type="ChEBI" id="CHEBI:58343"/>
        <dbReference type="ChEBI" id="CHEBI:65286"/>
        <dbReference type="EC" id="2.8.2.20"/>
    </reaction>
</comment>